<reference evidence="2 3" key="1">
    <citation type="submission" date="2019-02" db="EMBL/GenBank/DDBJ databases">
        <authorList>
            <consortium name="Pathogen Informatics"/>
        </authorList>
    </citation>
    <scope>NUCLEOTIDE SEQUENCE [LARGE SCALE GENOMIC DNA]</scope>
    <source>
        <strain evidence="2 3">3012STDY7078520</strain>
    </source>
</reference>
<protein>
    <submittedName>
        <fullName evidence="2">Uncharacterized protein</fullName>
    </submittedName>
</protein>
<name>A0A449D7E9_9MICO</name>
<gene>
    <name evidence="2" type="ORF">NCTC12391_01804</name>
</gene>
<organism evidence="2 3">
    <name type="scientific">Brevibacterium casei</name>
    <dbReference type="NCBI Taxonomy" id="33889"/>
    <lineage>
        <taxon>Bacteria</taxon>
        <taxon>Bacillati</taxon>
        <taxon>Actinomycetota</taxon>
        <taxon>Actinomycetes</taxon>
        <taxon>Micrococcales</taxon>
        <taxon>Brevibacteriaceae</taxon>
        <taxon>Brevibacterium</taxon>
    </lineage>
</organism>
<accession>A0A449D7E9</accession>
<dbReference type="EMBL" id="CAACXN010000015">
    <property type="protein sequence ID" value="VEW13559.1"/>
    <property type="molecule type" value="Genomic_DNA"/>
</dbReference>
<sequence>MPVHEWVKARRKSDGAILPRKLPKSIVEASPLLSEIPSSRNKKREEPAVEPEKKETKK</sequence>
<dbReference type="Proteomes" id="UP000386281">
    <property type="component" value="Unassembled WGS sequence"/>
</dbReference>
<evidence type="ECO:0000313" key="3">
    <source>
        <dbReference type="Proteomes" id="UP000386281"/>
    </source>
</evidence>
<feature type="region of interest" description="Disordered" evidence="1">
    <location>
        <begin position="28"/>
        <end position="58"/>
    </location>
</feature>
<evidence type="ECO:0000256" key="1">
    <source>
        <dbReference type="SAM" id="MobiDB-lite"/>
    </source>
</evidence>
<feature type="compositionally biased region" description="Basic and acidic residues" evidence="1">
    <location>
        <begin position="43"/>
        <end position="58"/>
    </location>
</feature>
<evidence type="ECO:0000313" key="2">
    <source>
        <dbReference type="EMBL" id="VEW13559.1"/>
    </source>
</evidence>
<proteinExistence type="predicted"/>
<dbReference type="RefSeq" id="WP_190246904.1">
    <property type="nucleotide sequence ID" value="NZ_CAACXN010000015.1"/>
</dbReference>
<dbReference type="AlphaFoldDB" id="A0A449D7E9"/>